<dbReference type="EMBL" id="JALANJ010000011">
    <property type="protein sequence ID" value="MCY8120734.1"/>
    <property type="molecule type" value="Genomic_DNA"/>
</dbReference>
<feature type="transmembrane region" description="Helical" evidence="1">
    <location>
        <begin position="165"/>
        <end position="190"/>
    </location>
</feature>
<feature type="transmembrane region" description="Helical" evidence="1">
    <location>
        <begin position="210"/>
        <end position="233"/>
    </location>
</feature>
<comment type="caution">
    <text evidence="3">The sequence shown here is derived from an EMBL/GenBank/DDBJ whole genome shotgun (WGS) entry which is preliminary data.</text>
</comment>
<dbReference type="AlphaFoldDB" id="A0A9Q4DN00"/>
<dbReference type="GO" id="GO:0008237">
    <property type="term" value="F:metallopeptidase activity"/>
    <property type="evidence" value="ECO:0007669"/>
    <property type="project" value="UniProtKB-KW"/>
</dbReference>
<evidence type="ECO:0000313" key="3">
    <source>
        <dbReference type="EMBL" id="MCY8120734.1"/>
    </source>
</evidence>
<evidence type="ECO:0000259" key="2">
    <source>
        <dbReference type="Pfam" id="PF02517"/>
    </source>
</evidence>
<keyword evidence="1" id="KW-0812">Transmembrane</keyword>
<organism evidence="3 4">
    <name type="scientific">Bacillus spizizenii</name>
    <name type="common">Bacillus subtilis subsp. spizizenii</name>
    <dbReference type="NCBI Taxonomy" id="96241"/>
    <lineage>
        <taxon>Bacteria</taxon>
        <taxon>Bacillati</taxon>
        <taxon>Bacillota</taxon>
        <taxon>Bacilli</taxon>
        <taxon>Bacillales</taxon>
        <taxon>Bacillaceae</taxon>
        <taxon>Bacillus</taxon>
    </lineage>
</organism>
<name>A0A9Q4DN00_BACSC</name>
<dbReference type="RefSeq" id="WP_003221028.1">
    <property type="nucleotide sequence ID" value="NZ_CBCRWV010000003.1"/>
</dbReference>
<keyword evidence="1" id="KW-0472">Membrane</keyword>
<feature type="transmembrane region" description="Helical" evidence="1">
    <location>
        <begin position="6"/>
        <end position="22"/>
    </location>
</feature>
<reference evidence="3" key="1">
    <citation type="submission" date="2022-02" db="EMBL/GenBank/DDBJ databases">
        <title>Crop Bioprotection Bacillus Genome Sequencing.</title>
        <authorList>
            <person name="Dunlap C."/>
        </authorList>
    </citation>
    <scope>NUCLEOTIDE SEQUENCE</scope>
    <source>
        <strain evidence="3">M18B4</strain>
    </source>
</reference>
<dbReference type="GO" id="GO:0080120">
    <property type="term" value="P:CAAX-box protein maturation"/>
    <property type="evidence" value="ECO:0007669"/>
    <property type="project" value="UniProtKB-ARBA"/>
</dbReference>
<proteinExistence type="predicted"/>
<keyword evidence="3" id="KW-0645">Protease</keyword>
<dbReference type="InterPro" id="IPR003675">
    <property type="entry name" value="Rce1/LyrA-like_dom"/>
</dbReference>
<feature type="transmembrane region" description="Helical" evidence="1">
    <location>
        <begin position="43"/>
        <end position="64"/>
    </location>
</feature>
<keyword evidence="1" id="KW-1133">Transmembrane helix</keyword>
<protein>
    <submittedName>
        <fullName evidence="3">CPBP family intramembrane metalloprotease</fullName>
    </submittedName>
</protein>
<evidence type="ECO:0000256" key="1">
    <source>
        <dbReference type="SAM" id="Phobius"/>
    </source>
</evidence>
<feature type="transmembrane region" description="Helical" evidence="1">
    <location>
        <begin position="84"/>
        <end position="108"/>
    </location>
</feature>
<evidence type="ECO:0000313" key="4">
    <source>
        <dbReference type="Proteomes" id="UP001070352"/>
    </source>
</evidence>
<keyword evidence="3" id="KW-0378">Hydrolase</keyword>
<keyword evidence="3" id="KW-0482">Metalloprotease</keyword>
<dbReference type="GO" id="GO:0004175">
    <property type="term" value="F:endopeptidase activity"/>
    <property type="evidence" value="ECO:0007669"/>
    <property type="project" value="UniProtKB-ARBA"/>
</dbReference>
<gene>
    <name evidence="3" type="ORF">MOC45_08955</name>
</gene>
<accession>A0A9Q4DN00</accession>
<dbReference type="Proteomes" id="UP001070352">
    <property type="component" value="Unassembled WGS sequence"/>
</dbReference>
<sequence>MEVYFWAFILFLLIYEPIYGYIDFQKFKRNIKAGENGNERVKYYVRIMIGLWVPTLFILALVAFTDLSFKQIGFTMPTIHTDPLGPLASYLLLGLGVLYVILVMYCIIGFKFSPKIRKDIINKKAEELKTSAAAPILPVSLNEKKVWNYVSLTAGVTEEIIYRGFLIFVLVFLFPQVSIWVIILLASLLFGVAHTYQGLWQGVIRTSLVGALFSALYIIIDSIILLMILHFLVDYLAKLDDENDIKAKTA</sequence>
<feature type="domain" description="CAAX prenyl protease 2/Lysostaphin resistance protein A-like" evidence="2">
    <location>
        <begin position="149"/>
        <end position="235"/>
    </location>
</feature>
<dbReference type="Pfam" id="PF02517">
    <property type="entry name" value="Rce1-like"/>
    <property type="match status" value="1"/>
</dbReference>